<reference evidence="9 12" key="2">
    <citation type="submission" date="2019-07" db="EMBL/GenBank/DDBJ databases">
        <title>Whole genome shotgun sequence of Staphylococcus arlettae NBRC 109765.</title>
        <authorList>
            <person name="Hosoyama A."/>
            <person name="Uohara A."/>
            <person name="Ohji S."/>
            <person name="Ichikawa N."/>
        </authorList>
    </citation>
    <scope>NUCLEOTIDE SEQUENCE [LARGE SCALE GENOMIC DNA]</scope>
    <source>
        <strain evidence="9 12">NBRC 109765</strain>
    </source>
</reference>
<feature type="transmembrane region" description="Helical" evidence="7">
    <location>
        <begin position="92"/>
        <end position="121"/>
    </location>
</feature>
<sequence length="424" mass="44833">MDESIITLLFLIFAIVMFTLEIIPLSISAMIVAIGLSLTGVLTAKEAFAGFVDPNVLLFMAMFIVGCAFFETGMAEKIGKGITHFAKTPKKLLIVVMGITGLMSGFLSNTGTAAVIIPVVIGIAAKSSISRTSLLIPVALAAAMGGNLTLIGAPGNMIAQSTLNLTNQSFGFFEYALIGLPILVVGTLYFGLIGHKLLPQNNDKSETTNSVFDKQVDVNAVPRWKKLMALLVLIFTVLAMIFEDIIHVPLYISAWIGALILVATRVITEKTAMKSIDMNTILLFVGSLSLANAIQKSGAGELIAKTIINILGTSPSSYVLLLVILVISAVMTNFISNTAATALLAPISLSIANSIGADPRAVIMATVIGASMAFATPIGMPANTMVYGLSNITFIQYVKVGLPLVVLSIIVCMILLPLLFPFYP</sequence>
<evidence type="ECO:0000256" key="6">
    <source>
        <dbReference type="ARBA" id="ARBA00023136"/>
    </source>
</evidence>
<keyword evidence="4" id="KW-0677">Repeat</keyword>
<evidence type="ECO:0000256" key="3">
    <source>
        <dbReference type="ARBA" id="ARBA00022692"/>
    </source>
</evidence>
<dbReference type="Proteomes" id="UP000321598">
    <property type="component" value="Unassembled WGS sequence"/>
</dbReference>
<dbReference type="NCBIfam" id="TIGR00785">
    <property type="entry name" value="dass"/>
    <property type="match status" value="1"/>
</dbReference>
<gene>
    <name evidence="10" type="primary">sdcS_1</name>
    <name evidence="10" type="ORF">NCTC12413_00136</name>
    <name evidence="9" type="ORF">SAR03_15040</name>
</gene>
<dbReference type="Pfam" id="PF03600">
    <property type="entry name" value="CitMHS"/>
    <property type="match status" value="1"/>
</dbReference>
<feature type="transmembrane region" description="Helical" evidence="7">
    <location>
        <begin position="361"/>
        <end position="380"/>
    </location>
</feature>
<keyword evidence="3 7" id="KW-0812">Transmembrane</keyword>
<comment type="subcellular location">
    <subcellularLocation>
        <location evidence="1">Membrane</location>
        <topology evidence="1">Multi-pass membrane protein</topology>
    </subcellularLocation>
</comment>
<feature type="transmembrane region" description="Helical" evidence="7">
    <location>
        <begin position="172"/>
        <end position="192"/>
    </location>
</feature>
<evidence type="ECO:0000256" key="1">
    <source>
        <dbReference type="ARBA" id="ARBA00004141"/>
    </source>
</evidence>
<evidence type="ECO:0000256" key="5">
    <source>
        <dbReference type="ARBA" id="ARBA00022989"/>
    </source>
</evidence>
<keyword evidence="12" id="KW-1185">Reference proteome</keyword>
<dbReference type="Proteomes" id="UP000254956">
    <property type="component" value="Unassembled WGS sequence"/>
</dbReference>
<feature type="transmembrane region" description="Helical" evidence="7">
    <location>
        <begin position="6"/>
        <end position="36"/>
    </location>
</feature>
<feature type="transmembrane region" description="Helical" evidence="7">
    <location>
        <begin position="133"/>
        <end position="152"/>
    </location>
</feature>
<organism evidence="10 11">
    <name type="scientific">Staphylococcus arlettae</name>
    <dbReference type="NCBI Taxonomy" id="29378"/>
    <lineage>
        <taxon>Bacteria</taxon>
        <taxon>Bacillati</taxon>
        <taxon>Bacillota</taxon>
        <taxon>Bacilli</taxon>
        <taxon>Bacillales</taxon>
        <taxon>Staphylococcaceae</taxon>
        <taxon>Staphylococcus</taxon>
    </lineage>
</organism>
<dbReference type="AlphaFoldDB" id="A0A380BUF5"/>
<dbReference type="PANTHER" id="PTHR43652:SF1">
    <property type="entry name" value="RESPONSE REGULATOR"/>
    <property type="match status" value="1"/>
</dbReference>
<keyword evidence="2" id="KW-0813">Transport</keyword>
<evidence type="ECO:0000256" key="7">
    <source>
        <dbReference type="SAM" id="Phobius"/>
    </source>
</evidence>
<keyword evidence="6 7" id="KW-0472">Membrane</keyword>
<proteinExistence type="predicted"/>
<dbReference type="EMBL" id="BKAV01000015">
    <property type="protein sequence ID" value="GEQ00467.1"/>
    <property type="molecule type" value="Genomic_DNA"/>
</dbReference>
<dbReference type="GO" id="GO:0005886">
    <property type="term" value="C:plasma membrane"/>
    <property type="evidence" value="ECO:0007669"/>
    <property type="project" value="TreeGrafter"/>
</dbReference>
<feature type="transmembrane region" description="Helical" evidence="7">
    <location>
        <begin position="224"/>
        <end position="242"/>
    </location>
</feature>
<feature type="transmembrane region" description="Helical" evidence="7">
    <location>
        <begin position="400"/>
        <end position="423"/>
    </location>
</feature>
<dbReference type="PANTHER" id="PTHR43652">
    <property type="entry name" value="BASIC AMINO ACID ANTIPORTER YFCC-RELATED"/>
    <property type="match status" value="1"/>
</dbReference>
<evidence type="ECO:0000313" key="9">
    <source>
        <dbReference type="EMBL" id="GEQ00467.1"/>
    </source>
</evidence>
<dbReference type="OrthoDB" id="9765532at2"/>
<dbReference type="GO" id="GO:0022857">
    <property type="term" value="F:transmembrane transporter activity"/>
    <property type="evidence" value="ECO:0007669"/>
    <property type="project" value="InterPro"/>
</dbReference>
<name>A0A380BUF5_9STAP</name>
<reference evidence="10 11" key="1">
    <citation type="submission" date="2018-06" db="EMBL/GenBank/DDBJ databases">
        <authorList>
            <consortium name="Pathogen Informatics"/>
            <person name="Doyle S."/>
        </authorList>
    </citation>
    <scope>NUCLEOTIDE SEQUENCE [LARGE SCALE GENOMIC DNA]</scope>
    <source>
        <strain evidence="10 11">NCTC12413</strain>
    </source>
</reference>
<dbReference type="PROSITE" id="PS01271">
    <property type="entry name" value="NA_SULFATE"/>
    <property type="match status" value="1"/>
</dbReference>
<dbReference type="RefSeq" id="WP_103388321.1">
    <property type="nucleotide sequence ID" value="NZ_BKAV01000015.1"/>
</dbReference>
<dbReference type="InterPro" id="IPR031312">
    <property type="entry name" value="Na/sul_symport_CS"/>
</dbReference>
<evidence type="ECO:0000259" key="8">
    <source>
        <dbReference type="Pfam" id="PF03600"/>
    </source>
</evidence>
<dbReference type="EMBL" id="UGZE01000001">
    <property type="protein sequence ID" value="SUJ07343.1"/>
    <property type="molecule type" value="Genomic_DNA"/>
</dbReference>
<evidence type="ECO:0000313" key="11">
    <source>
        <dbReference type="Proteomes" id="UP000254956"/>
    </source>
</evidence>
<feature type="transmembrane region" description="Helical" evidence="7">
    <location>
        <begin position="280"/>
        <end position="298"/>
    </location>
</feature>
<accession>A0A380BUF5</accession>
<dbReference type="InterPro" id="IPR004680">
    <property type="entry name" value="Cit_transptr-like_dom"/>
</dbReference>
<evidence type="ECO:0000256" key="2">
    <source>
        <dbReference type="ARBA" id="ARBA00022448"/>
    </source>
</evidence>
<keyword evidence="5 7" id="KW-1133">Transmembrane helix</keyword>
<feature type="transmembrane region" description="Helical" evidence="7">
    <location>
        <begin position="248"/>
        <end position="268"/>
    </location>
</feature>
<evidence type="ECO:0000256" key="4">
    <source>
        <dbReference type="ARBA" id="ARBA00022737"/>
    </source>
</evidence>
<evidence type="ECO:0000313" key="12">
    <source>
        <dbReference type="Proteomes" id="UP000321598"/>
    </source>
</evidence>
<dbReference type="CDD" id="cd01115">
    <property type="entry name" value="SLC13_permease"/>
    <property type="match status" value="1"/>
</dbReference>
<feature type="transmembrane region" description="Helical" evidence="7">
    <location>
        <begin position="318"/>
        <end position="349"/>
    </location>
</feature>
<feature type="domain" description="Citrate transporter-like" evidence="8">
    <location>
        <begin position="15"/>
        <end position="366"/>
    </location>
</feature>
<feature type="transmembrane region" description="Helical" evidence="7">
    <location>
        <begin position="48"/>
        <end position="72"/>
    </location>
</feature>
<dbReference type="InterPro" id="IPR051679">
    <property type="entry name" value="DASS-Related_Transporters"/>
</dbReference>
<evidence type="ECO:0000313" key="10">
    <source>
        <dbReference type="EMBL" id="SUJ07343.1"/>
    </source>
</evidence>
<dbReference type="InterPro" id="IPR001898">
    <property type="entry name" value="SLC13A/DASS"/>
</dbReference>
<protein>
    <submittedName>
        <fullName evidence="9">Cation transporter</fullName>
    </submittedName>
    <submittedName>
        <fullName evidence="10">Di- and tricarboxylate transporter</fullName>
    </submittedName>
</protein>